<keyword evidence="3" id="KW-1185">Reference proteome</keyword>
<dbReference type="HOGENOM" id="CLU_1406813_0_0_6"/>
<sequence length="193" mass="21783">MAQSLVDFQSRNGVRFTYRACLPKVCFRPKADTYNDAKLKRGRKMDSKMSRPISWLALFTMVVVVLFISWQSYQDSQSYTLTPKQVLIDELRALPVPSGAQSLGDLKLTDRSTFYFVDQRYSSSVSRDTVAKSYTDALLAEGWRPVLASSNEYHSLWFCKSGVHASIDFFGDPNSPTYKLSLTTGGWVIQTCG</sequence>
<dbReference type="PATRIC" id="fig|1217721.7.peg.257"/>
<dbReference type="Proteomes" id="UP000027987">
    <property type="component" value="Chromosome"/>
</dbReference>
<organism evidence="2 3">
    <name type="scientific">Dyella japonica A8</name>
    <dbReference type="NCBI Taxonomy" id="1217721"/>
    <lineage>
        <taxon>Bacteria</taxon>
        <taxon>Pseudomonadati</taxon>
        <taxon>Pseudomonadota</taxon>
        <taxon>Gammaproteobacteria</taxon>
        <taxon>Lysobacterales</taxon>
        <taxon>Rhodanobacteraceae</taxon>
        <taxon>Dyella</taxon>
    </lineage>
</organism>
<keyword evidence="1" id="KW-0812">Transmembrane</keyword>
<dbReference type="STRING" id="1217721.HY57_01225"/>
<name>A0A075K149_9GAMM</name>
<accession>A0A075K149</accession>
<feature type="transmembrane region" description="Helical" evidence="1">
    <location>
        <begin position="53"/>
        <end position="73"/>
    </location>
</feature>
<keyword evidence="1" id="KW-1133">Transmembrane helix</keyword>
<evidence type="ECO:0000313" key="2">
    <source>
        <dbReference type="EMBL" id="AIF45983.1"/>
    </source>
</evidence>
<gene>
    <name evidence="2" type="ORF">HY57_01225</name>
</gene>
<evidence type="ECO:0000256" key="1">
    <source>
        <dbReference type="SAM" id="Phobius"/>
    </source>
</evidence>
<dbReference type="KEGG" id="dja:HY57_01225"/>
<protein>
    <submittedName>
        <fullName evidence="2">Uncharacterized protein</fullName>
    </submittedName>
</protein>
<keyword evidence="1" id="KW-0472">Membrane</keyword>
<evidence type="ECO:0000313" key="3">
    <source>
        <dbReference type="Proteomes" id="UP000027987"/>
    </source>
</evidence>
<reference evidence="2 3" key="1">
    <citation type="submission" date="2014-07" db="EMBL/GenBank/DDBJ databases">
        <title>Complete Genome Sequence of Dyella japonica Strain A8 Isolated from Malaysian Tropical Soil.</title>
        <authorList>
            <person name="Hui R.K.H."/>
            <person name="Chen J.-W."/>
            <person name="Chan K.-G."/>
            <person name="Leung F.C.C."/>
        </authorList>
    </citation>
    <scope>NUCLEOTIDE SEQUENCE [LARGE SCALE GENOMIC DNA]</scope>
    <source>
        <strain evidence="2 3">A8</strain>
    </source>
</reference>
<proteinExistence type="predicted"/>
<dbReference type="AlphaFoldDB" id="A0A075K149"/>
<dbReference type="EMBL" id="CP008884">
    <property type="protein sequence ID" value="AIF45983.1"/>
    <property type="molecule type" value="Genomic_DNA"/>
</dbReference>